<evidence type="ECO:0000313" key="3">
    <source>
        <dbReference type="Proteomes" id="UP000256269"/>
    </source>
</evidence>
<evidence type="ECO:0000256" key="1">
    <source>
        <dbReference type="SAM" id="Phobius"/>
    </source>
</evidence>
<dbReference type="InterPro" id="IPR009963">
    <property type="entry name" value="DUF1490"/>
</dbReference>
<keyword evidence="3" id="KW-1185">Reference proteome</keyword>
<organism evidence="2 3">
    <name type="scientific">Kutzneria buriramensis</name>
    <dbReference type="NCBI Taxonomy" id="1045776"/>
    <lineage>
        <taxon>Bacteria</taxon>
        <taxon>Bacillati</taxon>
        <taxon>Actinomycetota</taxon>
        <taxon>Actinomycetes</taxon>
        <taxon>Pseudonocardiales</taxon>
        <taxon>Pseudonocardiaceae</taxon>
        <taxon>Kutzneria</taxon>
    </lineage>
</organism>
<dbReference type="OrthoDB" id="3579065at2"/>
<accession>A0A3E0HKH4</accession>
<name>A0A3E0HKH4_9PSEU</name>
<dbReference type="RefSeq" id="WP_116175649.1">
    <property type="nucleotide sequence ID" value="NZ_CP144375.1"/>
</dbReference>
<dbReference type="EMBL" id="QUNO01000006">
    <property type="protein sequence ID" value="REH46984.1"/>
    <property type="molecule type" value="Genomic_DNA"/>
</dbReference>
<keyword evidence="1" id="KW-0812">Transmembrane</keyword>
<reference evidence="2 3" key="1">
    <citation type="submission" date="2018-08" db="EMBL/GenBank/DDBJ databases">
        <title>Genomic Encyclopedia of Archaeal and Bacterial Type Strains, Phase II (KMG-II): from individual species to whole genera.</title>
        <authorList>
            <person name="Goeker M."/>
        </authorList>
    </citation>
    <scope>NUCLEOTIDE SEQUENCE [LARGE SCALE GENOMIC DNA]</scope>
    <source>
        <strain evidence="2 3">DSM 45791</strain>
    </source>
</reference>
<evidence type="ECO:0000313" key="2">
    <source>
        <dbReference type="EMBL" id="REH46984.1"/>
    </source>
</evidence>
<proteinExistence type="predicted"/>
<dbReference type="Proteomes" id="UP000256269">
    <property type="component" value="Unassembled WGS sequence"/>
</dbReference>
<keyword evidence="1" id="KW-1133">Transmembrane helix</keyword>
<feature type="transmembrane region" description="Helical" evidence="1">
    <location>
        <begin position="6"/>
        <end position="25"/>
    </location>
</feature>
<comment type="caution">
    <text evidence="2">The sequence shown here is derived from an EMBL/GenBank/DDBJ whole genome shotgun (WGS) entry which is preliminary data.</text>
</comment>
<sequence length="89" mass="8882">MGGVIIGAARVVVIGLVGAIAYDGLKRVTRSGALRGASVTAAMWGLRGVRAAEIGGERVRLAVGDVIAEARGRIGEQAPAPGAASGHEH</sequence>
<gene>
    <name evidence="2" type="ORF">BCF44_106148</name>
</gene>
<keyword evidence="1" id="KW-0472">Membrane</keyword>
<dbReference type="Pfam" id="PF07371">
    <property type="entry name" value="DUF1490"/>
    <property type="match status" value="1"/>
</dbReference>
<dbReference type="AlphaFoldDB" id="A0A3E0HKH4"/>
<protein>
    <submittedName>
        <fullName evidence="2">Uncharacterized protein DUF1490</fullName>
    </submittedName>
</protein>